<dbReference type="EMBL" id="QFRA01000017">
    <property type="protein sequence ID" value="PZR04377.1"/>
    <property type="molecule type" value="Genomic_DNA"/>
</dbReference>
<organism evidence="1 2">
    <name type="scientific">Corynebacterium kroppenstedtii</name>
    <dbReference type="NCBI Taxonomy" id="161879"/>
    <lineage>
        <taxon>Bacteria</taxon>
        <taxon>Bacillati</taxon>
        <taxon>Actinomycetota</taxon>
        <taxon>Actinomycetes</taxon>
        <taxon>Mycobacteriales</taxon>
        <taxon>Corynebacteriaceae</taxon>
        <taxon>Corynebacterium</taxon>
    </lineage>
</organism>
<evidence type="ECO:0000313" key="1">
    <source>
        <dbReference type="EMBL" id="PZR04377.1"/>
    </source>
</evidence>
<evidence type="ECO:0000313" key="2">
    <source>
        <dbReference type="Proteomes" id="UP000249432"/>
    </source>
</evidence>
<gene>
    <name evidence="1" type="ORF">DI525_07110</name>
</gene>
<dbReference type="AlphaFoldDB" id="A0A2W5SRW5"/>
<name>A0A2W5SRW5_9CORY</name>
<proteinExistence type="predicted"/>
<reference evidence="1 2" key="1">
    <citation type="submission" date="2017-08" db="EMBL/GenBank/DDBJ databases">
        <title>Infants hospitalized years apart are colonized by the same room-sourced microbial strains.</title>
        <authorList>
            <person name="Brooks B."/>
            <person name="Olm M.R."/>
            <person name="Firek B.A."/>
            <person name="Baker R."/>
            <person name="Thomas B.C."/>
            <person name="Morowitz M.J."/>
            <person name="Banfield J.F."/>
        </authorList>
    </citation>
    <scope>NUCLEOTIDE SEQUENCE [LARGE SCALE GENOMIC DNA]</scope>
    <source>
        <strain evidence="1">S2_003_000_R1_3</strain>
    </source>
</reference>
<dbReference type="Proteomes" id="UP000249432">
    <property type="component" value="Unassembled WGS sequence"/>
</dbReference>
<accession>A0A2W5SRW5</accession>
<sequence>MTNDFAIEWSSQSDINALCSLFSRILEPYYDVDDDAHLTRLAEVHHTSGKTPMASISLPK</sequence>
<protein>
    <submittedName>
        <fullName evidence="1">Uncharacterized protein</fullName>
    </submittedName>
</protein>
<comment type="caution">
    <text evidence="1">The sequence shown here is derived from an EMBL/GenBank/DDBJ whole genome shotgun (WGS) entry which is preliminary data.</text>
</comment>